<evidence type="ECO:0000313" key="3">
    <source>
        <dbReference type="Proteomes" id="UP001295740"/>
    </source>
</evidence>
<dbReference type="EMBL" id="CAUWAG010000003">
    <property type="protein sequence ID" value="CAJ2501838.1"/>
    <property type="molecule type" value="Genomic_DNA"/>
</dbReference>
<name>A0AAI8VBJ2_9PEZI</name>
<feature type="chain" id="PRO_5042567799" evidence="1">
    <location>
        <begin position="26"/>
        <end position="262"/>
    </location>
</feature>
<evidence type="ECO:0000256" key="1">
    <source>
        <dbReference type="SAM" id="SignalP"/>
    </source>
</evidence>
<dbReference type="SUPFAM" id="SSF55729">
    <property type="entry name" value="Acyl-CoA N-acyltransferases (Nat)"/>
    <property type="match status" value="1"/>
</dbReference>
<feature type="signal peptide" evidence="1">
    <location>
        <begin position="1"/>
        <end position="25"/>
    </location>
</feature>
<keyword evidence="1" id="KW-0732">Signal</keyword>
<dbReference type="Gene3D" id="3.40.630.30">
    <property type="match status" value="1"/>
</dbReference>
<dbReference type="AlphaFoldDB" id="A0AAI8VBJ2"/>
<accession>A0AAI8VBJ2</accession>
<sequence length="262" mass="28944">MQMPSIKAVALAFATLLACISPSAGASSSQQQPLAAGVPFEVRDAVLADVADIATTFLDAFTPAPVWTYVNQFYENYTDYYRDCFEGQVKAVINKLAPKGIKFRVLLVPDQTRHSGSRVVSTSLWEFNRTAESPYTSWSLGPEATDSGNCSLHLATNTTRADHLKKAMLYGQKTYLDGVYERHAYLHLLATHPKWDGNGFAAENLRWGMALADKMGMPTTLLATPAGYPLYRSLAFEGMYNVSVDRLDGLGTVWYEVMKFEA</sequence>
<comment type="caution">
    <text evidence="2">The sequence shown here is derived from an EMBL/GenBank/DDBJ whole genome shotgun (WGS) entry which is preliminary data.</text>
</comment>
<dbReference type="PANTHER" id="PTHR42791:SF2">
    <property type="entry name" value="N-ACETYLTRANSFERASE DOMAIN-CONTAINING PROTEIN"/>
    <property type="match status" value="1"/>
</dbReference>
<evidence type="ECO:0000313" key="2">
    <source>
        <dbReference type="EMBL" id="CAJ2501838.1"/>
    </source>
</evidence>
<organism evidence="2 3">
    <name type="scientific">Anthostomella pinea</name>
    <dbReference type="NCBI Taxonomy" id="933095"/>
    <lineage>
        <taxon>Eukaryota</taxon>
        <taxon>Fungi</taxon>
        <taxon>Dikarya</taxon>
        <taxon>Ascomycota</taxon>
        <taxon>Pezizomycotina</taxon>
        <taxon>Sordariomycetes</taxon>
        <taxon>Xylariomycetidae</taxon>
        <taxon>Xylariales</taxon>
        <taxon>Xylariaceae</taxon>
        <taxon>Anthostomella</taxon>
    </lineage>
</organism>
<dbReference type="PANTHER" id="PTHR42791">
    <property type="entry name" value="GNAT FAMILY ACETYLTRANSFERASE"/>
    <property type="match status" value="1"/>
</dbReference>
<protein>
    <submittedName>
        <fullName evidence="2">Uu.00g046910.m01.CDS01</fullName>
    </submittedName>
</protein>
<dbReference type="InterPro" id="IPR052523">
    <property type="entry name" value="Trichothecene_AcTrans"/>
</dbReference>
<reference evidence="2" key="1">
    <citation type="submission" date="2023-10" db="EMBL/GenBank/DDBJ databases">
        <authorList>
            <person name="Hackl T."/>
        </authorList>
    </citation>
    <scope>NUCLEOTIDE SEQUENCE</scope>
</reference>
<dbReference type="InterPro" id="IPR016181">
    <property type="entry name" value="Acyl_CoA_acyltransferase"/>
</dbReference>
<keyword evidence="3" id="KW-1185">Reference proteome</keyword>
<gene>
    <name evidence="2" type="ORF">KHLLAP_LOCUS2306</name>
</gene>
<dbReference type="PROSITE" id="PS51257">
    <property type="entry name" value="PROKAR_LIPOPROTEIN"/>
    <property type="match status" value="1"/>
</dbReference>
<dbReference type="Proteomes" id="UP001295740">
    <property type="component" value="Unassembled WGS sequence"/>
</dbReference>
<proteinExistence type="predicted"/>